<keyword evidence="2" id="KW-0812">Transmembrane</keyword>
<evidence type="ECO:0000313" key="4">
    <source>
        <dbReference type="Proteomes" id="UP000053342"/>
    </source>
</evidence>
<keyword evidence="2" id="KW-0472">Membrane</keyword>
<name>A0A0D2A9U9_9EURO</name>
<dbReference type="HOGENOM" id="CLU_1906757_0_0_1"/>
<proteinExistence type="predicted"/>
<accession>A0A0D2A9U9</accession>
<feature type="region of interest" description="Disordered" evidence="1">
    <location>
        <begin position="1"/>
        <end position="21"/>
    </location>
</feature>
<feature type="transmembrane region" description="Helical" evidence="2">
    <location>
        <begin position="94"/>
        <end position="118"/>
    </location>
</feature>
<organism evidence="3 4">
    <name type="scientific">Exophiala oligosperma</name>
    <dbReference type="NCBI Taxonomy" id="215243"/>
    <lineage>
        <taxon>Eukaryota</taxon>
        <taxon>Fungi</taxon>
        <taxon>Dikarya</taxon>
        <taxon>Ascomycota</taxon>
        <taxon>Pezizomycotina</taxon>
        <taxon>Eurotiomycetes</taxon>
        <taxon>Chaetothyriomycetidae</taxon>
        <taxon>Chaetothyriales</taxon>
        <taxon>Herpotrichiellaceae</taxon>
        <taxon>Exophiala</taxon>
    </lineage>
</organism>
<sequence>MGGRPRLSPREQEDGPSAAFSQGQRASFLIVGSDQRPDAKLPAEGDVEKLAGNTDLTSKSANLSDTAVPISPCTSVIGDTGDSKTSAQPSIRRLLIIIGMFISLFISALDQTIVTGALPHLTADLNSSGSGYT</sequence>
<keyword evidence="4" id="KW-1185">Reference proteome</keyword>
<dbReference type="InterPro" id="IPR036259">
    <property type="entry name" value="MFS_trans_sf"/>
</dbReference>
<protein>
    <submittedName>
        <fullName evidence="3">Uncharacterized protein</fullName>
    </submittedName>
</protein>
<dbReference type="VEuPathDB" id="FungiDB:PV06_10768"/>
<dbReference type="OrthoDB" id="10021397at2759"/>
<evidence type="ECO:0000256" key="2">
    <source>
        <dbReference type="SAM" id="Phobius"/>
    </source>
</evidence>
<gene>
    <name evidence="3" type="ORF">PV06_10768</name>
</gene>
<reference evidence="3 4" key="1">
    <citation type="submission" date="2015-01" db="EMBL/GenBank/DDBJ databases">
        <title>The Genome Sequence of Exophiala oligosperma CBS72588.</title>
        <authorList>
            <consortium name="The Broad Institute Genomics Platform"/>
            <person name="Cuomo C."/>
            <person name="de Hoog S."/>
            <person name="Gorbushina A."/>
            <person name="Stielow B."/>
            <person name="Teixiera M."/>
            <person name="Abouelleil A."/>
            <person name="Chapman S.B."/>
            <person name="Priest M."/>
            <person name="Young S.K."/>
            <person name="Wortman J."/>
            <person name="Nusbaum C."/>
            <person name="Birren B."/>
        </authorList>
    </citation>
    <scope>NUCLEOTIDE SEQUENCE [LARGE SCALE GENOMIC DNA]</scope>
    <source>
        <strain evidence="3 4">CBS 72588</strain>
    </source>
</reference>
<keyword evidence="2" id="KW-1133">Transmembrane helix</keyword>
<evidence type="ECO:0000313" key="3">
    <source>
        <dbReference type="EMBL" id="KIW37146.1"/>
    </source>
</evidence>
<dbReference type="EMBL" id="KN847346">
    <property type="protein sequence ID" value="KIW37146.1"/>
    <property type="molecule type" value="Genomic_DNA"/>
</dbReference>
<evidence type="ECO:0000256" key="1">
    <source>
        <dbReference type="SAM" id="MobiDB-lite"/>
    </source>
</evidence>
<dbReference type="GeneID" id="27362842"/>
<dbReference type="RefSeq" id="XP_016257362.1">
    <property type="nucleotide sequence ID" value="XM_016412348.1"/>
</dbReference>
<dbReference type="SUPFAM" id="SSF103473">
    <property type="entry name" value="MFS general substrate transporter"/>
    <property type="match status" value="1"/>
</dbReference>
<dbReference type="Proteomes" id="UP000053342">
    <property type="component" value="Unassembled WGS sequence"/>
</dbReference>
<dbReference type="AlphaFoldDB" id="A0A0D2A9U9"/>